<dbReference type="GO" id="GO:0046983">
    <property type="term" value="F:protein dimerization activity"/>
    <property type="evidence" value="ECO:0007669"/>
    <property type="project" value="InterPro"/>
</dbReference>
<dbReference type="GO" id="GO:0043937">
    <property type="term" value="P:regulation of sporulation"/>
    <property type="evidence" value="ECO:0007669"/>
    <property type="project" value="InterPro"/>
</dbReference>
<dbReference type="InterPro" id="IPR037208">
    <property type="entry name" value="Spo0E-like_sf"/>
</dbReference>
<dbReference type="SUPFAM" id="SSF140500">
    <property type="entry name" value="BAS1536-like"/>
    <property type="match status" value="1"/>
</dbReference>
<comment type="caution">
    <text evidence="1">The sequence shown here is derived from an EMBL/GenBank/DDBJ whole genome shotgun (WGS) entry which is preliminary data.</text>
</comment>
<sequence>MKKNDIEKLREKLNSLILENSDYSEILKKSEELDDHIAEFTKLQLKKGKDIKQTEQGNKNN</sequence>
<name>S0FFK4_RUMCE</name>
<protein>
    <recommendedName>
        <fullName evidence="3">Spo0E like sporulation regulatory protein</fullName>
    </recommendedName>
</protein>
<dbReference type="InterPro" id="IPR036638">
    <property type="entry name" value="HLH_DNA-bd_sf"/>
</dbReference>
<accession>S0FFK4</accession>
<organism evidence="1 2">
    <name type="scientific">Ruminiclostridium cellobioparum subsp. termitidis CT1112</name>
    <dbReference type="NCBI Taxonomy" id="1195236"/>
    <lineage>
        <taxon>Bacteria</taxon>
        <taxon>Bacillati</taxon>
        <taxon>Bacillota</taxon>
        <taxon>Clostridia</taxon>
        <taxon>Eubacteriales</taxon>
        <taxon>Oscillospiraceae</taxon>
        <taxon>Ruminiclostridium</taxon>
    </lineage>
</organism>
<evidence type="ECO:0000313" key="1">
    <source>
        <dbReference type="EMBL" id="EMS69770.1"/>
    </source>
</evidence>
<dbReference type="InterPro" id="IPR018540">
    <property type="entry name" value="Spo0E-like"/>
</dbReference>
<dbReference type="Proteomes" id="UP000014155">
    <property type="component" value="Unassembled WGS sequence"/>
</dbReference>
<dbReference type="Gene3D" id="4.10.280.10">
    <property type="entry name" value="Helix-loop-helix DNA-binding domain"/>
    <property type="match status" value="1"/>
</dbReference>
<dbReference type="EMBL" id="AORV01000065">
    <property type="protein sequence ID" value="EMS69770.1"/>
    <property type="molecule type" value="Genomic_DNA"/>
</dbReference>
<dbReference type="PATRIC" id="fig|1195236.3.peg.5080"/>
<reference evidence="1 2" key="1">
    <citation type="journal article" date="2013" name="Genome Announc.">
        <title>Draft Genome Sequence of the Cellulolytic, Mesophilic, Anaerobic Bacterium Clostridium termitidis Strain CT1112 (DSM 5398).</title>
        <authorList>
            <person name="Lal S."/>
            <person name="Ramachandran U."/>
            <person name="Zhang X."/>
            <person name="Munir R."/>
            <person name="Sparling R."/>
            <person name="Levin D.B."/>
        </authorList>
    </citation>
    <scope>NUCLEOTIDE SEQUENCE [LARGE SCALE GENOMIC DNA]</scope>
    <source>
        <strain evidence="1 2">CT1112</strain>
    </source>
</reference>
<dbReference type="Pfam" id="PF09388">
    <property type="entry name" value="SpoOE-like"/>
    <property type="match status" value="1"/>
</dbReference>
<dbReference type="AlphaFoldDB" id="S0FFK4"/>
<dbReference type="RefSeq" id="WP_004630129.1">
    <property type="nucleotide sequence ID" value="NZ_AORV01000065.1"/>
</dbReference>
<evidence type="ECO:0008006" key="3">
    <source>
        <dbReference type="Google" id="ProtNLM"/>
    </source>
</evidence>
<keyword evidence="2" id="KW-1185">Reference proteome</keyword>
<dbReference type="STRING" id="1195236.CTER_4888"/>
<evidence type="ECO:0000313" key="2">
    <source>
        <dbReference type="Proteomes" id="UP000014155"/>
    </source>
</evidence>
<proteinExistence type="predicted"/>
<gene>
    <name evidence="1" type="ORF">CTER_4888</name>
</gene>